<dbReference type="SUPFAM" id="SSF51445">
    <property type="entry name" value="(Trans)glycosidases"/>
    <property type="match status" value="1"/>
</dbReference>
<dbReference type="Gene3D" id="3.20.20.80">
    <property type="entry name" value="Glycosidases"/>
    <property type="match status" value="1"/>
</dbReference>
<dbReference type="PANTHER" id="PTHR36447">
    <property type="entry name" value="BETA-GALACTOSIDASE GANA"/>
    <property type="match status" value="1"/>
</dbReference>
<dbReference type="AlphaFoldDB" id="A0A2H0LZ82"/>
<evidence type="ECO:0000313" key="8">
    <source>
        <dbReference type="Proteomes" id="UP000229641"/>
    </source>
</evidence>
<proteinExistence type="predicted"/>
<keyword evidence="1" id="KW-0479">Metal-binding</keyword>
<evidence type="ECO:0000259" key="6">
    <source>
        <dbReference type="Pfam" id="PF02449"/>
    </source>
</evidence>
<dbReference type="Pfam" id="PF02449">
    <property type="entry name" value="Glyco_hydro_42"/>
    <property type="match status" value="1"/>
</dbReference>
<dbReference type="InterPro" id="IPR017853">
    <property type="entry name" value="GH"/>
</dbReference>
<evidence type="ECO:0000256" key="5">
    <source>
        <dbReference type="SAM" id="SignalP"/>
    </source>
</evidence>
<protein>
    <recommendedName>
        <fullName evidence="6">Glycoside hydrolase family 42 N-terminal domain-containing protein</fullName>
    </recommendedName>
</protein>
<dbReference type="PANTHER" id="PTHR36447:SF2">
    <property type="entry name" value="BETA-GALACTOSIDASE YESZ"/>
    <property type="match status" value="1"/>
</dbReference>
<dbReference type="GO" id="GO:0005975">
    <property type="term" value="P:carbohydrate metabolic process"/>
    <property type="evidence" value="ECO:0007669"/>
    <property type="project" value="InterPro"/>
</dbReference>
<evidence type="ECO:0000313" key="7">
    <source>
        <dbReference type="EMBL" id="PIQ89682.1"/>
    </source>
</evidence>
<feature type="chain" id="PRO_5013655125" description="Glycoside hydrolase family 42 N-terminal domain-containing protein" evidence="5">
    <location>
        <begin position="24"/>
        <end position="346"/>
    </location>
</feature>
<evidence type="ECO:0000256" key="4">
    <source>
        <dbReference type="ARBA" id="ARBA00023295"/>
    </source>
</evidence>
<evidence type="ECO:0000256" key="3">
    <source>
        <dbReference type="ARBA" id="ARBA00022833"/>
    </source>
</evidence>
<evidence type="ECO:0000256" key="2">
    <source>
        <dbReference type="ARBA" id="ARBA00022801"/>
    </source>
</evidence>
<keyword evidence="5" id="KW-0732">Signal</keyword>
<organism evidence="7 8">
    <name type="scientific">Candidatus Ghiorseimicrobium undicola</name>
    <dbReference type="NCBI Taxonomy" id="1974746"/>
    <lineage>
        <taxon>Bacteria</taxon>
        <taxon>Pseudomonadati</taxon>
        <taxon>Candidatus Omnitrophota</taxon>
        <taxon>Candidatus Ghiorseimicrobium</taxon>
    </lineage>
</organism>
<accession>A0A2H0LZ82</accession>
<reference evidence="7 8" key="1">
    <citation type="submission" date="2017-09" db="EMBL/GenBank/DDBJ databases">
        <title>Depth-based differentiation of microbial function through sediment-hosted aquifers and enrichment of novel symbionts in the deep terrestrial subsurface.</title>
        <authorList>
            <person name="Probst A.J."/>
            <person name="Ladd B."/>
            <person name="Jarett J.K."/>
            <person name="Geller-Mcgrath D.E."/>
            <person name="Sieber C.M."/>
            <person name="Emerson J.B."/>
            <person name="Anantharaman K."/>
            <person name="Thomas B.C."/>
            <person name="Malmstrom R."/>
            <person name="Stieglmeier M."/>
            <person name="Klingl A."/>
            <person name="Woyke T."/>
            <person name="Ryan C.M."/>
            <person name="Banfield J.F."/>
        </authorList>
    </citation>
    <scope>NUCLEOTIDE SEQUENCE [LARGE SCALE GENOMIC DNA]</scope>
    <source>
        <strain evidence="7">CG11_big_fil_rev_8_21_14_0_20_42_13</strain>
    </source>
</reference>
<dbReference type="GO" id="GO:0046872">
    <property type="term" value="F:metal ion binding"/>
    <property type="evidence" value="ECO:0007669"/>
    <property type="project" value="UniProtKB-KW"/>
</dbReference>
<sequence>MKQIRVALFISIFCALFTPGLWAASVGITFSPVQCEYLNIDWRETYNELLGMNFDLLRLGAYWSRIEKEEGKYDFSELDWQIEKAEEKNLKIVLTVGMKAPRWPEYFIPDWVFKKTIPPRWGANVANSGILRKFTLEFIAIVVKRYKDNTSIIAWQVENEPFNRAGWQDWWISKDFLAQEIAKVREFDNTERLIIVNALSSPNTFLRFLSRVFYKKDPVAEAIDSAEVPAINFYPAIGHQIWGSKICFITQPKERVEYVRQIVRYAGEKNKKLWVTELQAEPWEPGELVHLADEKPITCWPESFAIAFKELRSLGIDTVFFGGLNIGYTAGTNIRMMSGWRALSKY</sequence>
<dbReference type="GO" id="GO:0004565">
    <property type="term" value="F:beta-galactosidase activity"/>
    <property type="evidence" value="ECO:0007669"/>
    <property type="project" value="InterPro"/>
</dbReference>
<dbReference type="InterPro" id="IPR013529">
    <property type="entry name" value="Glyco_hydro_42_N"/>
</dbReference>
<dbReference type="Proteomes" id="UP000229641">
    <property type="component" value="Unassembled WGS sequence"/>
</dbReference>
<keyword evidence="3" id="KW-0862">Zinc</keyword>
<keyword evidence="2" id="KW-0378">Hydrolase</keyword>
<evidence type="ECO:0000256" key="1">
    <source>
        <dbReference type="ARBA" id="ARBA00022723"/>
    </source>
</evidence>
<feature type="domain" description="Glycoside hydrolase family 42 N-terminal" evidence="6">
    <location>
        <begin position="41"/>
        <end position="161"/>
    </location>
</feature>
<gene>
    <name evidence="7" type="ORF">COV72_01850</name>
</gene>
<feature type="signal peptide" evidence="5">
    <location>
        <begin position="1"/>
        <end position="23"/>
    </location>
</feature>
<dbReference type="GO" id="GO:0009341">
    <property type="term" value="C:beta-galactosidase complex"/>
    <property type="evidence" value="ECO:0007669"/>
    <property type="project" value="InterPro"/>
</dbReference>
<dbReference type="EMBL" id="PCWA01000026">
    <property type="protein sequence ID" value="PIQ89682.1"/>
    <property type="molecule type" value="Genomic_DNA"/>
</dbReference>
<comment type="caution">
    <text evidence="7">The sequence shown here is derived from an EMBL/GenBank/DDBJ whole genome shotgun (WGS) entry which is preliminary data.</text>
</comment>
<name>A0A2H0LZ82_9BACT</name>
<keyword evidence="4" id="KW-0326">Glycosidase</keyword>
<dbReference type="InterPro" id="IPR003476">
    <property type="entry name" value="Glyco_hydro_42"/>
</dbReference>